<dbReference type="Proteomes" id="UP000327118">
    <property type="component" value="Unassembled WGS sequence"/>
</dbReference>
<organism evidence="1 2">
    <name type="scientific">Aspergillus coremiiformis</name>
    <dbReference type="NCBI Taxonomy" id="138285"/>
    <lineage>
        <taxon>Eukaryota</taxon>
        <taxon>Fungi</taxon>
        <taxon>Dikarya</taxon>
        <taxon>Ascomycota</taxon>
        <taxon>Pezizomycotina</taxon>
        <taxon>Eurotiomycetes</taxon>
        <taxon>Eurotiomycetidae</taxon>
        <taxon>Eurotiales</taxon>
        <taxon>Aspergillaceae</taxon>
        <taxon>Aspergillus</taxon>
        <taxon>Aspergillus subgen. Circumdati</taxon>
    </lineage>
</organism>
<sequence>MMTCDDILLSMLACYPSLSVDLSVGLFFFCTPGREGPVICHRPFTVQPRRRPDQHYLLEITRTLEVTNYLSTCSNWKQILVG</sequence>
<evidence type="ECO:0000313" key="2">
    <source>
        <dbReference type="Proteomes" id="UP000327118"/>
    </source>
</evidence>
<keyword evidence="2" id="KW-1185">Reference proteome</keyword>
<accession>A0A5N6ZGF7</accession>
<evidence type="ECO:0000313" key="1">
    <source>
        <dbReference type="EMBL" id="KAE8356702.1"/>
    </source>
</evidence>
<dbReference type="AlphaFoldDB" id="A0A5N6ZGF7"/>
<gene>
    <name evidence="1" type="ORF">BDV28DRAFT_64793</name>
</gene>
<protein>
    <submittedName>
        <fullName evidence="1">Uncharacterized protein</fullName>
    </submittedName>
</protein>
<reference evidence="2" key="1">
    <citation type="submission" date="2019-04" db="EMBL/GenBank/DDBJ databases">
        <title>Friends and foes A comparative genomics studyof 23 Aspergillus species from section Flavi.</title>
        <authorList>
            <consortium name="DOE Joint Genome Institute"/>
            <person name="Kjaerbolling I."/>
            <person name="Vesth T."/>
            <person name="Frisvad J.C."/>
            <person name="Nybo J.L."/>
            <person name="Theobald S."/>
            <person name="Kildgaard S."/>
            <person name="Isbrandt T."/>
            <person name="Kuo A."/>
            <person name="Sato A."/>
            <person name="Lyhne E.K."/>
            <person name="Kogle M.E."/>
            <person name="Wiebenga A."/>
            <person name="Kun R.S."/>
            <person name="Lubbers R.J."/>
            <person name="Makela M.R."/>
            <person name="Barry K."/>
            <person name="Chovatia M."/>
            <person name="Clum A."/>
            <person name="Daum C."/>
            <person name="Haridas S."/>
            <person name="He G."/>
            <person name="LaButti K."/>
            <person name="Lipzen A."/>
            <person name="Mondo S."/>
            <person name="Riley R."/>
            <person name="Salamov A."/>
            <person name="Simmons B.A."/>
            <person name="Magnuson J.K."/>
            <person name="Henrissat B."/>
            <person name="Mortensen U.H."/>
            <person name="Larsen T.O."/>
            <person name="Devries R.P."/>
            <person name="Grigoriev I.V."/>
            <person name="Machida M."/>
            <person name="Baker S.E."/>
            <person name="Andersen M.R."/>
        </authorList>
    </citation>
    <scope>NUCLEOTIDE SEQUENCE [LARGE SCALE GENOMIC DNA]</scope>
    <source>
        <strain evidence="2">CBS 553.77</strain>
    </source>
</reference>
<proteinExistence type="predicted"/>
<name>A0A5N6ZGF7_9EURO</name>
<dbReference type="EMBL" id="ML739035">
    <property type="protein sequence ID" value="KAE8356702.1"/>
    <property type="molecule type" value="Genomic_DNA"/>
</dbReference>